<dbReference type="CDD" id="cd05387">
    <property type="entry name" value="BY-kinase"/>
    <property type="match status" value="1"/>
</dbReference>
<evidence type="ECO:0000256" key="4">
    <source>
        <dbReference type="ARBA" id="ARBA00011903"/>
    </source>
</evidence>
<keyword evidence="8 16" id="KW-0812">Transmembrane</keyword>
<comment type="subcellular location">
    <subcellularLocation>
        <location evidence="1">Cell inner membrane</location>
        <topology evidence="1">Multi-pass membrane protein</topology>
    </subcellularLocation>
</comment>
<name>A0A1M6KNT9_9FLAO</name>
<comment type="similarity">
    <text evidence="2">Belongs to the CpsD/CapB family.</text>
</comment>
<evidence type="ECO:0000256" key="14">
    <source>
        <dbReference type="ARBA" id="ARBA00023137"/>
    </source>
</evidence>
<evidence type="ECO:0000313" key="20">
    <source>
        <dbReference type="Proteomes" id="UP000184543"/>
    </source>
</evidence>
<dbReference type="InterPro" id="IPR025669">
    <property type="entry name" value="AAA_dom"/>
</dbReference>
<keyword evidence="11" id="KW-0067">ATP-binding</keyword>
<evidence type="ECO:0000256" key="6">
    <source>
        <dbReference type="ARBA" id="ARBA00022519"/>
    </source>
</evidence>
<feature type="domain" description="Polysaccharide chain length determinant N-terminal" evidence="17">
    <location>
        <begin position="14"/>
        <end position="108"/>
    </location>
</feature>
<feature type="transmembrane region" description="Helical" evidence="16">
    <location>
        <begin position="29"/>
        <end position="48"/>
    </location>
</feature>
<gene>
    <name evidence="19" type="ORF">SAMN04488513_106138</name>
</gene>
<dbReference type="Gene3D" id="3.40.50.300">
    <property type="entry name" value="P-loop containing nucleotide triphosphate hydrolases"/>
    <property type="match status" value="1"/>
</dbReference>
<evidence type="ECO:0000256" key="3">
    <source>
        <dbReference type="ARBA" id="ARBA00008883"/>
    </source>
</evidence>
<keyword evidence="20" id="KW-1185">Reference proteome</keyword>
<dbReference type="InterPro" id="IPR050445">
    <property type="entry name" value="Bact_polysacc_biosynth/exp"/>
</dbReference>
<evidence type="ECO:0000256" key="13">
    <source>
        <dbReference type="ARBA" id="ARBA00023136"/>
    </source>
</evidence>
<accession>A0A1M6KNT9</accession>
<evidence type="ECO:0000313" key="19">
    <source>
        <dbReference type="EMBL" id="SHJ60599.1"/>
    </source>
</evidence>
<dbReference type="Proteomes" id="UP000184543">
    <property type="component" value="Unassembled WGS sequence"/>
</dbReference>
<evidence type="ECO:0000259" key="17">
    <source>
        <dbReference type="Pfam" id="PF02706"/>
    </source>
</evidence>
<comment type="similarity">
    <text evidence="3">Belongs to the etk/wzc family.</text>
</comment>
<keyword evidence="5" id="KW-1003">Cell membrane</keyword>
<dbReference type="EC" id="2.7.10.2" evidence="4"/>
<keyword evidence="9" id="KW-0547">Nucleotide-binding</keyword>
<dbReference type="Pfam" id="PF02706">
    <property type="entry name" value="Wzz"/>
    <property type="match status" value="1"/>
</dbReference>
<evidence type="ECO:0000256" key="9">
    <source>
        <dbReference type="ARBA" id="ARBA00022741"/>
    </source>
</evidence>
<evidence type="ECO:0000256" key="12">
    <source>
        <dbReference type="ARBA" id="ARBA00022989"/>
    </source>
</evidence>
<evidence type="ECO:0000256" key="15">
    <source>
        <dbReference type="ARBA" id="ARBA00051245"/>
    </source>
</evidence>
<dbReference type="InterPro" id="IPR003856">
    <property type="entry name" value="LPS_length_determ_N"/>
</dbReference>
<evidence type="ECO:0000256" key="10">
    <source>
        <dbReference type="ARBA" id="ARBA00022777"/>
    </source>
</evidence>
<evidence type="ECO:0000256" key="8">
    <source>
        <dbReference type="ARBA" id="ARBA00022692"/>
    </source>
</evidence>
<keyword evidence="7" id="KW-0808">Transferase</keyword>
<feature type="transmembrane region" description="Helical" evidence="16">
    <location>
        <begin position="517"/>
        <end position="537"/>
    </location>
</feature>
<evidence type="ECO:0000256" key="16">
    <source>
        <dbReference type="SAM" id="Phobius"/>
    </source>
</evidence>
<keyword evidence="13 16" id="KW-0472">Membrane</keyword>
<dbReference type="PANTHER" id="PTHR32309">
    <property type="entry name" value="TYROSINE-PROTEIN KINASE"/>
    <property type="match status" value="1"/>
</dbReference>
<dbReference type="GO" id="GO:0005886">
    <property type="term" value="C:plasma membrane"/>
    <property type="evidence" value="ECO:0007669"/>
    <property type="project" value="UniProtKB-SubCell"/>
</dbReference>
<evidence type="ECO:0000259" key="18">
    <source>
        <dbReference type="Pfam" id="PF13614"/>
    </source>
</evidence>
<evidence type="ECO:0000256" key="5">
    <source>
        <dbReference type="ARBA" id="ARBA00022475"/>
    </source>
</evidence>
<evidence type="ECO:0000256" key="2">
    <source>
        <dbReference type="ARBA" id="ARBA00007316"/>
    </source>
</evidence>
<dbReference type="PANTHER" id="PTHR32309:SF13">
    <property type="entry name" value="FERRIC ENTEROBACTIN TRANSPORT PROTEIN FEPE"/>
    <property type="match status" value="1"/>
</dbReference>
<organism evidence="19 20">
    <name type="scientific">Pseudozobellia thermophila</name>
    <dbReference type="NCBI Taxonomy" id="192903"/>
    <lineage>
        <taxon>Bacteria</taxon>
        <taxon>Pseudomonadati</taxon>
        <taxon>Bacteroidota</taxon>
        <taxon>Flavobacteriia</taxon>
        <taxon>Flavobacteriales</taxon>
        <taxon>Flavobacteriaceae</taxon>
        <taxon>Pseudozobellia</taxon>
    </lineage>
</organism>
<reference evidence="20" key="1">
    <citation type="submission" date="2016-11" db="EMBL/GenBank/DDBJ databases">
        <authorList>
            <person name="Varghese N."/>
            <person name="Submissions S."/>
        </authorList>
    </citation>
    <scope>NUCLEOTIDE SEQUENCE [LARGE SCALE GENOMIC DNA]</scope>
    <source>
        <strain evidence="20">DSM 19858</strain>
    </source>
</reference>
<feature type="domain" description="AAA" evidence="18">
    <location>
        <begin position="612"/>
        <end position="724"/>
    </location>
</feature>
<keyword evidence="14" id="KW-0829">Tyrosine-protein kinase</keyword>
<keyword evidence="10" id="KW-0418">Kinase</keyword>
<dbReference type="RefSeq" id="WP_170863172.1">
    <property type="nucleotide sequence ID" value="NZ_FQYU01000006.1"/>
</dbReference>
<dbReference type="STRING" id="192903.SAMN04488513_106138"/>
<comment type="catalytic activity">
    <reaction evidence="15">
        <text>L-tyrosyl-[protein] + ATP = O-phospho-L-tyrosyl-[protein] + ADP + H(+)</text>
        <dbReference type="Rhea" id="RHEA:10596"/>
        <dbReference type="Rhea" id="RHEA-COMP:10136"/>
        <dbReference type="Rhea" id="RHEA-COMP:20101"/>
        <dbReference type="ChEBI" id="CHEBI:15378"/>
        <dbReference type="ChEBI" id="CHEBI:30616"/>
        <dbReference type="ChEBI" id="CHEBI:46858"/>
        <dbReference type="ChEBI" id="CHEBI:61978"/>
        <dbReference type="ChEBI" id="CHEBI:456216"/>
        <dbReference type="EC" id="2.7.10.2"/>
    </reaction>
</comment>
<dbReference type="EMBL" id="FQYU01000006">
    <property type="protein sequence ID" value="SHJ60599.1"/>
    <property type="molecule type" value="Genomic_DNA"/>
</dbReference>
<dbReference type="Pfam" id="PF13614">
    <property type="entry name" value="AAA_31"/>
    <property type="match status" value="1"/>
</dbReference>
<evidence type="ECO:0000256" key="1">
    <source>
        <dbReference type="ARBA" id="ARBA00004429"/>
    </source>
</evidence>
<dbReference type="InterPro" id="IPR005702">
    <property type="entry name" value="Wzc-like_C"/>
</dbReference>
<dbReference type="InterPro" id="IPR027417">
    <property type="entry name" value="P-loop_NTPase"/>
</dbReference>
<proteinExistence type="inferred from homology"/>
<protein>
    <recommendedName>
        <fullName evidence="4">non-specific protein-tyrosine kinase</fullName>
        <ecNumber evidence="4">2.7.10.2</ecNumber>
    </recommendedName>
</protein>
<evidence type="ECO:0000256" key="11">
    <source>
        <dbReference type="ARBA" id="ARBA00022840"/>
    </source>
</evidence>
<dbReference type="GO" id="GO:0004713">
    <property type="term" value="F:protein tyrosine kinase activity"/>
    <property type="evidence" value="ECO:0007669"/>
    <property type="project" value="TreeGrafter"/>
</dbReference>
<dbReference type="AlphaFoldDB" id="A0A1M6KNT9"/>
<dbReference type="SUPFAM" id="SSF52540">
    <property type="entry name" value="P-loop containing nucleoside triphosphate hydrolases"/>
    <property type="match status" value="1"/>
</dbReference>
<evidence type="ECO:0000256" key="7">
    <source>
        <dbReference type="ARBA" id="ARBA00022679"/>
    </source>
</evidence>
<keyword evidence="6" id="KW-0997">Cell inner membrane</keyword>
<sequence length="801" mass="89642">MKENRYNIAEGQQELNLKALLSRVYKFKFLFLISIGAFVAIAVLYLLFVTPIYEASTSILIDSKGRNRVLGDSEYVEGGVSLIEMEKNLFNEIGIIKSFSLIRQTVEDLNFNVTYHTENVLKRKEHYGYFPFEVTLDKGSAQMYEVPFEVTVLSDSTYRLSVESDEFTVSNPSKSYSTTIDSKFSFNKEYAFGEPVEHDFFSFTLNKPSYEVNADSFNDTQLSFVVHDIDAIANNFMTDISVSNIDVQASIFKITSSGPIVGKLVDFLNKLTENYMKNELGSRMEIASGKEEFIRNQLRVISDSLSKFEFELENFKKDKKAVNLGATASNALSQTSDLQVQAAKLRMDINYYNSVINTVESNRNSDEFIMPSGVGIDDPLINQNILDLKALYAERSKKKFYVTANNQEMAILNKQVQEATEVLLSNLRSAVRSSQIALGGISSRMSSIDSEISSLPTTEIELLNIQRQSTLYENLFKYLSEELAKTGIARAESTSDTRVIDEARMEGNGPVSPIKKLYLGLAVIIGFLLPLVWVAFFSNSDTIESVQQIVSNTEIPVIASVVNYDEKKKNGGGEVGLWKLKESFRDLVAKLKLVNASGKGVIGITSIMPEEGKTYNAINLGITLAEAGKKTIIVDADLRNPSLVGRVNEIKGKGLASYLNGELKSHKEITYAHDKVANLKFIPTSVIDGNVHELLSNNRINTLIEDLRQEYDYVILDTPAVGLVSDFLLLLDAIDINLFVVRRNISKVHFLNDLENLVPKNKKKKSYIIFNDALANNHKYGYGSKYGVNEEKQLVDKTLSI</sequence>
<keyword evidence="12 16" id="KW-1133">Transmembrane helix</keyword>